<dbReference type="AlphaFoldDB" id="A6DFK6"/>
<dbReference type="RefSeq" id="WP_007276708.1">
    <property type="nucleotide sequence ID" value="NZ_ABCK01000001.1"/>
</dbReference>
<dbReference type="SUPFAM" id="SSF53649">
    <property type="entry name" value="Alkaline phosphatase-like"/>
    <property type="match status" value="1"/>
</dbReference>
<evidence type="ECO:0000256" key="1">
    <source>
        <dbReference type="ARBA" id="ARBA00001913"/>
    </source>
</evidence>
<evidence type="ECO:0000256" key="7">
    <source>
        <dbReference type="SAM" id="SignalP"/>
    </source>
</evidence>
<evidence type="ECO:0000313" key="10">
    <source>
        <dbReference type="Proteomes" id="UP000004947"/>
    </source>
</evidence>
<evidence type="ECO:0000256" key="4">
    <source>
        <dbReference type="ARBA" id="ARBA00022729"/>
    </source>
</evidence>
<evidence type="ECO:0000313" key="9">
    <source>
        <dbReference type="EMBL" id="EDM29586.1"/>
    </source>
</evidence>
<evidence type="ECO:0000256" key="3">
    <source>
        <dbReference type="ARBA" id="ARBA00022723"/>
    </source>
</evidence>
<feature type="chain" id="PRO_5002691058" evidence="7">
    <location>
        <begin position="18"/>
        <end position="474"/>
    </location>
</feature>
<dbReference type="OrthoDB" id="279611at2"/>
<dbReference type="InterPro" id="IPR017850">
    <property type="entry name" value="Alkaline_phosphatase_core_sf"/>
</dbReference>
<evidence type="ECO:0000256" key="6">
    <source>
        <dbReference type="ARBA" id="ARBA00022837"/>
    </source>
</evidence>
<comment type="caution">
    <text evidence="9">The sequence shown here is derived from an EMBL/GenBank/DDBJ whole genome shotgun (WGS) entry which is preliminary data.</text>
</comment>
<keyword evidence="3" id="KW-0479">Metal-binding</keyword>
<dbReference type="PANTHER" id="PTHR42693:SF42">
    <property type="entry name" value="ARYLSULFATASE G"/>
    <property type="match status" value="1"/>
</dbReference>
<comment type="cofactor">
    <cofactor evidence="1">
        <name>Ca(2+)</name>
        <dbReference type="ChEBI" id="CHEBI:29108"/>
    </cofactor>
</comment>
<dbReference type="Pfam" id="PF00884">
    <property type="entry name" value="Sulfatase"/>
    <property type="match status" value="1"/>
</dbReference>
<feature type="signal peptide" evidence="7">
    <location>
        <begin position="1"/>
        <end position="17"/>
    </location>
</feature>
<accession>A6DFK6</accession>
<dbReference type="eggNOG" id="COG3119">
    <property type="taxonomic scope" value="Bacteria"/>
</dbReference>
<dbReference type="Gene3D" id="3.40.720.10">
    <property type="entry name" value="Alkaline Phosphatase, subunit A"/>
    <property type="match status" value="1"/>
</dbReference>
<protein>
    <submittedName>
        <fullName evidence="9">Choline sulfatase</fullName>
    </submittedName>
</protein>
<keyword evidence="6" id="KW-0106">Calcium</keyword>
<keyword evidence="10" id="KW-1185">Reference proteome</keyword>
<dbReference type="GO" id="GO:0004065">
    <property type="term" value="F:arylsulfatase activity"/>
    <property type="evidence" value="ECO:0007669"/>
    <property type="project" value="TreeGrafter"/>
</dbReference>
<name>A6DFK6_9BACT</name>
<comment type="similarity">
    <text evidence="2">Belongs to the sulfatase family.</text>
</comment>
<feature type="domain" description="Sulfatase N-terminal" evidence="8">
    <location>
        <begin position="21"/>
        <end position="354"/>
    </location>
</feature>
<dbReference type="InterPro" id="IPR050738">
    <property type="entry name" value="Sulfatase"/>
</dbReference>
<keyword evidence="4 7" id="KW-0732">Signal</keyword>
<keyword evidence="5" id="KW-0378">Hydrolase</keyword>
<dbReference type="CDD" id="cd16155">
    <property type="entry name" value="sulfatase_like"/>
    <property type="match status" value="1"/>
</dbReference>
<organism evidence="9 10">
    <name type="scientific">Lentisphaera araneosa HTCC2155</name>
    <dbReference type="NCBI Taxonomy" id="313628"/>
    <lineage>
        <taxon>Bacteria</taxon>
        <taxon>Pseudomonadati</taxon>
        <taxon>Lentisphaerota</taxon>
        <taxon>Lentisphaeria</taxon>
        <taxon>Lentisphaerales</taxon>
        <taxon>Lentisphaeraceae</taxon>
        <taxon>Lentisphaera</taxon>
    </lineage>
</organism>
<gene>
    <name evidence="9" type="ORF">LNTAR_17588</name>
</gene>
<dbReference type="EMBL" id="ABCK01000001">
    <property type="protein sequence ID" value="EDM29586.1"/>
    <property type="molecule type" value="Genomic_DNA"/>
</dbReference>
<proteinExistence type="inferred from homology"/>
<dbReference type="STRING" id="313628.LNTAR_17588"/>
<dbReference type="GO" id="GO:0046872">
    <property type="term" value="F:metal ion binding"/>
    <property type="evidence" value="ECO:0007669"/>
    <property type="project" value="UniProtKB-KW"/>
</dbReference>
<evidence type="ECO:0000259" key="8">
    <source>
        <dbReference type="Pfam" id="PF00884"/>
    </source>
</evidence>
<sequence>MKRFFYLLAIFNCVLLAAEKPNILFIFADDQAYETIGNQTECQTPHLDKLMNAGVNFTHAYNMGAWNGAVCAASRAMLNSGTFVNRAQKGIRQYPHWSELMSNAGYKTYMTGKWHVPGAPRFDVVKDPRPGMPKQTEEGYNRPLNPEAYAKGWKPWDKSKGGFWEGGVHWTEIVTNHGIDFIDEAKNDDKPFFMYIAYNAPHDPRQAPKEFVDMYPLESISVPENFLAEYPDKELIGCGPLQRDARLAPFPRTEYAVKVNRQEYFACISYMDAEIGRLLKALADSGQADNTIVIFTADHGLAVGRHGFIGKQNMYDHSVRVPFLISGPGIKKAQKISSPIYLQDAMATSLDLAEINPPKHIEFKSLLPLIRGERKVQYERIYGKYIDHQRMITKGDWKYIVYPHAKREILYNLQKDPKELQDLSNKPEYASILASLKKDLKVLQKEMGDDFDIENPLPFWDPTIKKNKKRSGSH</sequence>
<dbReference type="InterPro" id="IPR000917">
    <property type="entry name" value="Sulfatase_N"/>
</dbReference>
<dbReference type="PANTHER" id="PTHR42693">
    <property type="entry name" value="ARYLSULFATASE FAMILY MEMBER"/>
    <property type="match status" value="1"/>
</dbReference>
<reference evidence="9 10" key="1">
    <citation type="journal article" date="2010" name="J. Bacteriol.">
        <title>Genome sequence of Lentisphaera araneosa HTCC2155T, the type species of the order Lentisphaerales in the phylum Lentisphaerae.</title>
        <authorList>
            <person name="Thrash J.C."/>
            <person name="Cho J.C."/>
            <person name="Vergin K.L."/>
            <person name="Morris R.M."/>
            <person name="Giovannoni S.J."/>
        </authorList>
    </citation>
    <scope>NUCLEOTIDE SEQUENCE [LARGE SCALE GENOMIC DNA]</scope>
    <source>
        <strain evidence="9 10">HTCC2155</strain>
    </source>
</reference>
<dbReference type="Proteomes" id="UP000004947">
    <property type="component" value="Unassembled WGS sequence"/>
</dbReference>
<evidence type="ECO:0000256" key="5">
    <source>
        <dbReference type="ARBA" id="ARBA00022801"/>
    </source>
</evidence>
<evidence type="ECO:0000256" key="2">
    <source>
        <dbReference type="ARBA" id="ARBA00008779"/>
    </source>
</evidence>